<evidence type="ECO:0000313" key="1">
    <source>
        <dbReference type="EMBL" id="MCJ8502770.1"/>
    </source>
</evidence>
<dbReference type="RefSeq" id="WP_246914083.1">
    <property type="nucleotide sequence ID" value="NZ_JALJRB010000033.1"/>
</dbReference>
<protein>
    <submittedName>
        <fullName evidence="1">Uncharacterized protein</fullName>
    </submittedName>
</protein>
<accession>A0AA41UK84</accession>
<reference evidence="1" key="1">
    <citation type="submission" date="2022-04" db="EMBL/GenBank/DDBJ databases">
        <title>Desulfatitalea alkaliphila sp. nov., a novel anaerobic sulfate-reducing bacterium isolated from terrestrial mud volcano, Taman Peninsula, Russia.</title>
        <authorList>
            <person name="Khomyakova M.A."/>
            <person name="Merkel A.Y."/>
            <person name="Slobodkin A.I."/>
        </authorList>
    </citation>
    <scope>NUCLEOTIDE SEQUENCE</scope>
    <source>
        <strain evidence="1">M08but</strain>
    </source>
</reference>
<dbReference type="EMBL" id="JALJRB010000033">
    <property type="protein sequence ID" value="MCJ8502770.1"/>
    <property type="molecule type" value="Genomic_DNA"/>
</dbReference>
<proteinExistence type="predicted"/>
<organism evidence="1 2">
    <name type="scientific">Desulfatitalea alkaliphila</name>
    <dbReference type="NCBI Taxonomy" id="2929485"/>
    <lineage>
        <taxon>Bacteria</taxon>
        <taxon>Pseudomonadati</taxon>
        <taxon>Thermodesulfobacteriota</taxon>
        <taxon>Desulfobacteria</taxon>
        <taxon>Desulfobacterales</taxon>
        <taxon>Desulfosarcinaceae</taxon>
        <taxon>Desulfatitalea</taxon>
    </lineage>
</organism>
<sequence>MIHFMPFTHLHGERIQRLADGLGRLTVLQPLASLVPSAMHQAAAQERLHLQPCPRIDERQLTQSLKGFADWAALHRNDGEPLAGIYHFQAARAADALEESPNRIRTRLQRAAAAKADEAADPLLQAALFLCLAHRFDEQQDALQNDMGAVRAMEDRLERLLGEAPDDSSSADALSQGAAGQSAMADLGAHMTERRVQAWARLALGSNALGHLYVTDSMAVWQHLLEMLPEAQPVGNEPLGGGADGSATDAGATALQQHLHRLAAGGDFAPDEDEKAAGAAVGAGSGRLTLRRLQACTPATLLTRLCKQPAAAQDVSPDTVQPPNVLIGLVET</sequence>
<keyword evidence="2" id="KW-1185">Reference proteome</keyword>
<comment type="caution">
    <text evidence="1">The sequence shown here is derived from an EMBL/GenBank/DDBJ whole genome shotgun (WGS) entry which is preliminary data.</text>
</comment>
<dbReference type="Proteomes" id="UP001165427">
    <property type="component" value="Unassembled WGS sequence"/>
</dbReference>
<dbReference type="AlphaFoldDB" id="A0AA41UK84"/>
<name>A0AA41UK84_9BACT</name>
<gene>
    <name evidence="1" type="ORF">MRX98_19495</name>
</gene>
<evidence type="ECO:0000313" key="2">
    <source>
        <dbReference type="Proteomes" id="UP001165427"/>
    </source>
</evidence>